<evidence type="ECO:0000259" key="3">
    <source>
        <dbReference type="Pfam" id="PF05368"/>
    </source>
</evidence>
<feature type="domain" description="NmrA-like" evidence="3">
    <location>
        <begin position="5"/>
        <end position="243"/>
    </location>
</feature>
<sequence length="299" mass="32467">MPPYEKVTVLGASGNLGPWVIKALLDVGFKVTVVTRQESKATFPSDVDVKKIDITSRSAISEAFKGQDAVVSTLPGEAVASQRIFIDAAIDAGIKRFIPSEFGINTREAGGTKFGKFVAAKISDVDYLIELSEKYSWFSWSAICTGAFFDWGLDNGFFGFDLKNNTSSIFDSGNERFSGTNVPFIGKCVAASLLKSDETAGKFLTVASFTTTQNEVLKVIEEETGSKFSVGHVNTADLEKIGEKKAAKSDPSAFVEYLLWYVFRDGANQAVKENAAVTVLGLEEEDLRTTIKEAISRNL</sequence>
<dbReference type="AlphaFoldDB" id="A0A9P8V7M5"/>
<evidence type="ECO:0000256" key="2">
    <source>
        <dbReference type="ARBA" id="ARBA00023002"/>
    </source>
</evidence>
<dbReference type="InterPro" id="IPR036291">
    <property type="entry name" value="NAD(P)-bd_dom_sf"/>
</dbReference>
<gene>
    <name evidence="4" type="ORF">F5X68DRAFT_244796</name>
</gene>
<dbReference type="PANTHER" id="PTHR47706">
    <property type="entry name" value="NMRA-LIKE FAMILY PROTEIN"/>
    <property type="match status" value="1"/>
</dbReference>
<evidence type="ECO:0000313" key="5">
    <source>
        <dbReference type="Proteomes" id="UP000770015"/>
    </source>
</evidence>
<name>A0A9P8V7M5_9PEZI</name>
<dbReference type="EMBL" id="JAGSXJ010000020">
    <property type="protein sequence ID" value="KAH6679893.1"/>
    <property type="molecule type" value="Genomic_DNA"/>
</dbReference>
<keyword evidence="2" id="KW-0560">Oxidoreductase</keyword>
<dbReference type="Proteomes" id="UP000770015">
    <property type="component" value="Unassembled WGS sequence"/>
</dbReference>
<keyword evidence="1" id="KW-0521">NADP</keyword>
<dbReference type="Gene3D" id="3.90.25.10">
    <property type="entry name" value="UDP-galactose 4-epimerase, domain 1"/>
    <property type="match status" value="1"/>
</dbReference>
<dbReference type="InterPro" id="IPR051609">
    <property type="entry name" value="NmrA/Isoflavone_reductase-like"/>
</dbReference>
<dbReference type="OrthoDB" id="9974981at2759"/>
<organism evidence="4 5">
    <name type="scientific">Plectosphaerella plurivora</name>
    <dbReference type="NCBI Taxonomy" id="936078"/>
    <lineage>
        <taxon>Eukaryota</taxon>
        <taxon>Fungi</taxon>
        <taxon>Dikarya</taxon>
        <taxon>Ascomycota</taxon>
        <taxon>Pezizomycotina</taxon>
        <taxon>Sordariomycetes</taxon>
        <taxon>Hypocreomycetidae</taxon>
        <taxon>Glomerellales</taxon>
        <taxon>Plectosphaerellaceae</taxon>
        <taxon>Plectosphaerella</taxon>
    </lineage>
</organism>
<comment type="caution">
    <text evidence="4">The sequence shown here is derived from an EMBL/GenBank/DDBJ whole genome shotgun (WGS) entry which is preliminary data.</text>
</comment>
<dbReference type="CDD" id="cd05259">
    <property type="entry name" value="PCBER_SDR_a"/>
    <property type="match status" value="1"/>
</dbReference>
<dbReference type="GO" id="GO:0016491">
    <property type="term" value="F:oxidoreductase activity"/>
    <property type="evidence" value="ECO:0007669"/>
    <property type="project" value="UniProtKB-KW"/>
</dbReference>
<keyword evidence="5" id="KW-1185">Reference proteome</keyword>
<dbReference type="InterPro" id="IPR045312">
    <property type="entry name" value="PCBER-like"/>
</dbReference>
<reference evidence="4" key="1">
    <citation type="journal article" date="2021" name="Nat. Commun.">
        <title>Genetic determinants of endophytism in the Arabidopsis root mycobiome.</title>
        <authorList>
            <person name="Mesny F."/>
            <person name="Miyauchi S."/>
            <person name="Thiergart T."/>
            <person name="Pickel B."/>
            <person name="Atanasova L."/>
            <person name="Karlsson M."/>
            <person name="Huettel B."/>
            <person name="Barry K.W."/>
            <person name="Haridas S."/>
            <person name="Chen C."/>
            <person name="Bauer D."/>
            <person name="Andreopoulos W."/>
            <person name="Pangilinan J."/>
            <person name="LaButti K."/>
            <person name="Riley R."/>
            <person name="Lipzen A."/>
            <person name="Clum A."/>
            <person name="Drula E."/>
            <person name="Henrissat B."/>
            <person name="Kohler A."/>
            <person name="Grigoriev I.V."/>
            <person name="Martin F.M."/>
            <person name="Hacquard S."/>
        </authorList>
    </citation>
    <scope>NUCLEOTIDE SEQUENCE</scope>
    <source>
        <strain evidence="4">MPI-SDFR-AT-0117</strain>
    </source>
</reference>
<dbReference type="Gene3D" id="3.40.50.720">
    <property type="entry name" value="NAD(P)-binding Rossmann-like Domain"/>
    <property type="match status" value="1"/>
</dbReference>
<dbReference type="SUPFAM" id="SSF51735">
    <property type="entry name" value="NAD(P)-binding Rossmann-fold domains"/>
    <property type="match status" value="1"/>
</dbReference>
<dbReference type="Pfam" id="PF05368">
    <property type="entry name" value="NmrA"/>
    <property type="match status" value="1"/>
</dbReference>
<accession>A0A9P8V7M5</accession>
<evidence type="ECO:0000256" key="1">
    <source>
        <dbReference type="ARBA" id="ARBA00022857"/>
    </source>
</evidence>
<dbReference type="InterPro" id="IPR008030">
    <property type="entry name" value="NmrA-like"/>
</dbReference>
<protein>
    <submittedName>
        <fullName evidence="4">NmrA-like family protein</fullName>
    </submittedName>
</protein>
<proteinExistence type="predicted"/>
<dbReference type="PANTHER" id="PTHR47706:SF9">
    <property type="entry name" value="NMRA-LIKE DOMAIN-CONTAINING PROTEIN-RELATED"/>
    <property type="match status" value="1"/>
</dbReference>
<evidence type="ECO:0000313" key="4">
    <source>
        <dbReference type="EMBL" id="KAH6679893.1"/>
    </source>
</evidence>